<accession>A0A7Y6IMF4</accession>
<keyword evidence="3" id="KW-1185">Reference proteome</keyword>
<organism evidence="2 3">
    <name type="scientific">Nonomuraea rhodomycinica</name>
    <dbReference type="NCBI Taxonomy" id="1712872"/>
    <lineage>
        <taxon>Bacteria</taxon>
        <taxon>Bacillati</taxon>
        <taxon>Actinomycetota</taxon>
        <taxon>Actinomycetes</taxon>
        <taxon>Streptosporangiales</taxon>
        <taxon>Streptosporangiaceae</taxon>
        <taxon>Nonomuraea</taxon>
    </lineage>
</organism>
<feature type="compositionally biased region" description="Polar residues" evidence="1">
    <location>
        <begin position="409"/>
        <end position="418"/>
    </location>
</feature>
<evidence type="ECO:0000313" key="2">
    <source>
        <dbReference type="EMBL" id="NUW40964.1"/>
    </source>
</evidence>
<evidence type="ECO:0000313" key="3">
    <source>
        <dbReference type="Proteomes" id="UP000546126"/>
    </source>
</evidence>
<name>A0A7Y6IMF4_9ACTN</name>
<protein>
    <submittedName>
        <fullName evidence="2">Uncharacterized protein</fullName>
    </submittedName>
</protein>
<dbReference type="Proteomes" id="UP000546126">
    <property type="component" value="Unassembled WGS sequence"/>
</dbReference>
<dbReference type="EMBL" id="JABWGO010000002">
    <property type="protein sequence ID" value="NUW40964.1"/>
    <property type="molecule type" value="Genomic_DNA"/>
</dbReference>
<feature type="compositionally biased region" description="Basic and acidic residues" evidence="1">
    <location>
        <begin position="390"/>
        <end position="400"/>
    </location>
</feature>
<sequence>MANSVNPNGALGALGQNSALTGLTAGAVSRVSFTEGKLANAGKGLDQQKETLASLDGKNGALGVPWPHFSLMGMGVNNLHDKAITTHMEASRLARESLDTWKQALYASDANYTGAGSDTMKEIGNGLGDLGGLGDMGGLKGLPNPGGLPDLGGKGLPDLNGDGIPDMDVNGDGIPDKDLNGDGIPDVDLNGDGIPDVDVNGDGIPDKDLNGDGIPDVDLNGDGIPDSPKPNVPKPDLPKMPGTDLPKMPSTDLPKMPGTDLPNGLGGVNSKVPDIESALNGQRMPDMSGLNAKVPTGTELSDYRAPQLRTPDMSAINTDPNSVARAVNPVQTSTSPGGSGGTMSGGGANAAALQASLRSATAGLSGSGMPMTPFMPMGSPAHSQDQSGDSDDKYGLRAEESVWGGDDPTSPSTIGVDV</sequence>
<feature type="region of interest" description="Disordered" evidence="1">
    <location>
        <begin position="141"/>
        <end position="265"/>
    </location>
</feature>
<evidence type="ECO:0000256" key="1">
    <source>
        <dbReference type="SAM" id="MobiDB-lite"/>
    </source>
</evidence>
<feature type="region of interest" description="Disordered" evidence="1">
    <location>
        <begin position="361"/>
        <end position="418"/>
    </location>
</feature>
<dbReference type="AlphaFoldDB" id="A0A7Y6IMF4"/>
<comment type="caution">
    <text evidence="2">The sequence shown here is derived from an EMBL/GenBank/DDBJ whole genome shotgun (WGS) entry which is preliminary data.</text>
</comment>
<feature type="compositionally biased region" description="Gly residues" evidence="1">
    <location>
        <begin position="337"/>
        <end position="348"/>
    </location>
</feature>
<proteinExistence type="predicted"/>
<gene>
    <name evidence="2" type="ORF">HT134_12535</name>
</gene>
<feature type="region of interest" description="Disordered" evidence="1">
    <location>
        <begin position="279"/>
        <end position="348"/>
    </location>
</feature>
<reference evidence="2 3" key="1">
    <citation type="submission" date="2020-06" db="EMBL/GenBank/DDBJ databases">
        <authorList>
            <person name="Chanama M."/>
        </authorList>
    </citation>
    <scope>NUCLEOTIDE SEQUENCE [LARGE SCALE GENOMIC DNA]</scope>
    <source>
        <strain evidence="2 3">TBRC6557</strain>
    </source>
</reference>
<dbReference type="RefSeq" id="WP_175600539.1">
    <property type="nucleotide sequence ID" value="NZ_JABWGO010000002.1"/>
</dbReference>